<dbReference type="Pfam" id="PF07561">
    <property type="entry name" value="DUF1540"/>
    <property type="match status" value="1"/>
</dbReference>
<dbReference type="AlphaFoldDB" id="A0A0A0IC78"/>
<evidence type="ECO:0000313" key="3">
    <source>
        <dbReference type="Proteomes" id="UP000030014"/>
    </source>
</evidence>
<dbReference type="Proteomes" id="UP000030014">
    <property type="component" value="Unassembled WGS sequence"/>
</dbReference>
<dbReference type="EMBL" id="JDRY01000053">
    <property type="protein sequence ID" value="KGM98522.1"/>
    <property type="molecule type" value="Genomic_DNA"/>
</dbReference>
<comment type="caution">
    <text evidence="2">The sequence shown here is derived from an EMBL/GenBank/DDBJ whole genome shotgun (WGS) entry which is preliminary data.</text>
</comment>
<proteinExistence type="predicted"/>
<accession>A0A0A0IC78</accession>
<gene>
    <name evidence="2" type="ORF">Z955_11275</name>
</gene>
<evidence type="ECO:0000259" key="1">
    <source>
        <dbReference type="Pfam" id="PF07561"/>
    </source>
</evidence>
<organism evidence="2 3">
    <name type="scientific">Clostridium botulinum C/D str. DC5</name>
    <dbReference type="NCBI Taxonomy" id="1443128"/>
    <lineage>
        <taxon>Bacteria</taxon>
        <taxon>Bacillati</taxon>
        <taxon>Bacillota</taxon>
        <taxon>Clostridia</taxon>
        <taxon>Eubacteriales</taxon>
        <taxon>Clostridiaceae</taxon>
        <taxon>Clostridium</taxon>
    </lineage>
</organism>
<dbReference type="RefSeq" id="WP_039258359.1">
    <property type="nucleotide sequence ID" value="NZ_JDRY01000053.1"/>
</dbReference>
<reference evidence="2 3" key="1">
    <citation type="submission" date="2014-01" db="EMBL/GenBank/DDBJ databases">
        <title>Plasmidome dynamics in the species complex Clostridium novyi sensu lato converts strains of independent lineages into distinctly different pathogens.</title>
        <authorList>
            <person name="Skarin H."/>
            <person name="Segerman B."/>
        </authorList>
    </citation>
    <scope>NUCLEOTIDE SEQUENCE [LARGE SCALE GENOMIC DNA]</scope>
    <source>
        <strain evidence="2 3">DC5</strain>
    </source>
</reference>
<name>A0A0A0IC78_CLOBO</name>
<sequence>MNNNHNHNHISGVKCAVTNCKHHAEDNCCTAKEIQIKCNCNFDACTSHETDCATFTPVK</sequence>
<dbReference type="InterPro" id="IPR011437">
    <property type="entry name" value="DUF1540"/>
</dbReference>
<evidence type="ECO:0000313" key="2">
    <source>
        <dbReference type="EMBL" id="KGM98522.1"/>
    </source>
</evidence>
<feature type="domain" description="DUF1540" evidence="1">
    <location>
        <begin position="13"/>
        <end position="55"/>
    </location>
</feature>
<protein>
    <recommendedName>
        <fullName evidence="1">DUF1540 domain-containing protein</fullName>
    </recommendedName>
</protein>